<dbReference type="AlphaFoldDB" id="A0ABD1SEL1"/>
<evidence type="ECO:0000313" key="2">
    <source>
        <dbReference type="Proteomes" id="UP001604336"/>
    </source>
</evidence>
<accession>A0ABD1SEL1</accession>
<name>A0ABD1SEL1_9LAMI</name>
<proteinExistence type="predicted"/>
<evidence type="ECO:0000313" key="1">
    <source>
        <dbReference type="EMBL" id="KAL2499182.1"/>
    </source>
</evidence>
<organism evidence="1 2">
    <name type="scientific">Abeliophyllum distichum</name>
    <dbReference type="NCBI Taxonomy" id="126358"/>
    <lineage>
        <taxon>Eukaryota</taxon>
        <taxon>Viridiplantae</taxon>
        <taxon>Streptophyta</taxon>
        <taxon>Embryophyta</taxon>
        <taxon>Tracheophyta</taxon>
        <taxon>Spermatophyta</taxon>
        <taxon>Magnoliopsida</taxon>
        <taxon>eudicotyledons</taxon>
        <taxon>Gunneridae</taxon>
        <taxon>Pentapetalae</taxon>
        <taxon>asterids</taxon>
        <taxon>lamiids</taxon>
        <taxon>Lamiales</taxon>
        <taxon>Oleaceae</taxon>
        <taxon>Forsythieae</taxon>
        <taxon>Abeliophyllum</taxon>
    </lineage>
</organism>
<reference evidence="2" key="1">
    <citation type="submission" date="2024-07" db="EMBL/GenBank/DDBJ databases">
        <title>Two chromosome-level genome assemblies of Korean endemic species Abeliophyllum distichum and Forsythia ovata (Oleaceae).</title>
        <authorList>
            <person name="Jang H."/>
        </authorList>
    </citation>
    <scope>NUCLEOTIDE SEQUENCE [LARGE SCALE GENOMIC DNA]</scope>
</reference>
<gene>
    <name evidence="1" type="ORF">Adt_24732</name>
</gene>
<dbReference type="EMBL" id="JBFOLK010000007">
    <property type="protein sequence ID" value="KAL2499182.1"/>
    <property type="molecule type" value="Genomic_DNA"/>
</dbReference>
<comment type="caution">
    <text evidence="1">The sequence shown here is derived from an EMBL/GenBank/DDBJ whole genome shotgun (WGS) entry which is preliminary data.</text>
</comment>
<dbReference type="CDD" id="cd09272">
    <property type="entry name" value="RNase_HI_RT_Ty1"/>
    <property type="match status" value="1"/>
</dbReference>
<sequence length="154" mass="17106">MTRPDIAFPVNKLSQFLHAPTVLHWQACKRVLRYLKNTATLGLHFKPITSLTLEAFADADWASCVDDRRSTSGYCVFLGGNLIQWCSRKQKSGSKPTEDQIADILTKPLAGVKFTAFHDKLTGLKVANTGNKLTDDKLAGLPQLCLREDVKKAF</sequence>
<dbReference type="PANTHER" id="PTHR11439">
    <property type="entry name" value="GAG-POL-RELATED RETROTRANSPOSON"/>
    <property type="match status" value="1"/>
</dbReference>
<dbReference type="PANTHER" id="PTHR11439:SF467">
    <property type="entry name" value="INTEGRASE CATALYTIC DOMAIN-CONTAINING PROTEIN"/>
    <property type="match status" value="1"/>
</dbReference>
<protein>
    <submittedName>
        <fullName evidence="1">Mitochondrial protein</fullName>
    </submittedName>
</protein>
<keyword evidence="2" id="KW-1185">Reference proteome</keyword>
<dbReference type="Proteomes" id="UP001604336">
    <property type="component" value="Unassembled WGS sequence"/>
</dbReference>